<protein>
    <submittedName>
        <fullName evidence="5">Class I SAM-dependent methyltransferase</fullName>
    </submittedName>
</protein>
<sequence>MKQNIYDDPDFFSGYMALRAGESGLNVSIEEPAVRDLLPELDGLDILDLGCGFGKFARHCLDQGAGRFVGFDISEKMIAEAKRRNQDKRLSFHVGAVEDVEIEEASFDVAVSSMCLHYVKDLGPVIQKIAAALRPNGRLIFSVEHPICTSLLAGWYSLDESHKLHWPIDRYFEEGVRHANWFVAGVIKYHRTVETYVNAMASAGLSIQKLSEPRPTKAAMLAQPSLDEHMRRPPILVLAGDKRTCR</sequence>
<dbReference type="SUPFAM" id="SSF53335">
    <property type="entry name" value="S-adenosyl-L-methionine-dependent methyltransferases"/>
    <property type="match status" value="1"/>
</dbReference>
<dbReference type="Gene3D" id="3.40.50.150">
    <property type="entry name" value="Vaccinia Virus protein VP39"/>
    <property type="match status" value="1"/>
</dbReference>
<dbReference type="InterPro" id="IPR029063">
    <property type="entry name" value="SAM-dependent_MTases_sf"/>
</dbReference>
<comment type="caution">
    <text evidence="5">The sequence shown here is derived from an EMBL/GenBank/DDBJ whole genome shotgun (WGS) entry which is preliminary data.</text>
</comment>
<evidence type="ECO:0000256" key="2">
    <source>
        <dbReference type="ARBA" id="ARBA00022679"/>
    </source>
</evidence>
<evidence type="ECO:0000256" key="3">
    <source>
        <dbReference type="ARBA" id="ARBA00022691"/>
    </source>
</evidence>
<reference evidence="5" key="1">
    <citation type="submission" date="2020-03" db="EMBL/GenBank/DDBJ databases">
        <title>Solimonas marina sp. nov., isolated from deep seawater of the Pacific Ocean.</title>
        <authorList>
            <person name="Liu X."/>
            <person name="Lai Q."/>
            <person name="Sun F."/>
            <person name="Gai Y."/>
            <person name="Li G."/>
            <person name="Shao Z."/>
        </authorList>
    </citation>
    <scope>NUCLEOTIDE SEQUENCE</scope>
    <source>
        <strain evidence="5">C16B3</strain>
    </source>
</reference>
<keyword evidence="3" id="KW-0949">S-adenosyl-L-methionine</keyword>
<dbReference type="InterPro" id="IPR013216">
    <property type="entry name" value="Methyltransf_11"/>
</dbReference>
<name>A0A969WAJ2_9GAMM</name>
<evidence type="ECO:0000256" key="1">
    <source>
        <dbReference type="ARBA" id="ARBA00022603"/>
    </source>
</evidence>
<dbReference type="AlphaFoldDB" id="A0A969WAJ2"/>
<gene>
    <name evidence="5" type="ORF">G7Y82_13835</name>
</gene>
<dbReference type="GO" id="GO:0008757">
    <property type="term" value="F:S-adenosylmethionine-dependent methyltransferase activity"/>
    <property type="evidence" value="ECO:0007669"/>
    <property type="project" value="InterPro"/>
</dbReference>
<feature type="domain" description="Methyltransferase type 11" evidence="4">
    <location>
        <begin position="47"/>
        <end position="141"/>
    </location>
</feature>
<dbReference type="RefSeq" id="WP_168148711.1">
    <property type="nucleotide sequence ID" value="NZ_JAAVXB010000007.1"/>
</dbReference>
<dbReference type="Pfam" id="PF08241">
    <property type="entry name" value="Methyltransf_11"/>
    <property type="match status" value="1"/>
</dbReference>
<evidence type="ECO:0000259" key="4">
    <source>
        <dbReference type="Pfam" id="PF08241"/>
    </source>
</evidence>
<evidence type="ECO:0000313" key="6">
    <source>
        <dbReference type="Proteomes" id="UP000653472"/>
    </source>
</evidence>
<dbReference type="Proteomes" id="UP000653472">
    <property type="component" value="Unassembled WGS sequence"/>
</dbReference>
<dbReference type="PANTHER" id="PTHR43464">
    <property type="entry name" value="METHYLTRANSFERASE"/>
    <property type="match status" value="1"/>
</dbReference>
<dbReference type="PANTHER" id="PTHR43464:SF19">
    <property type="entry name" value="UBIQUINONE BIOSYNTHESIS O-METHYLTRANSFERASE, MITOCHONDRIAL"/>
    <property type="match status" value="1"/>
</dbReference>
<dbReference type="EMBL" id="JAAVXB010000007">
    <property type="protein sequence ID" value="NKF23397.1"/>
    <property type="molecule type" value="Genomic_DNA"/>
</dbReference>
<dbReference type="GO" id="GO:0032259">
    <property type="term" value="P:methylation"/>
    <property type="evidence" value="ECO:0007669"/>
    <property type="project" value="UniProtKB-KW"/>
</dbReference>
<evidence type="ECO:0000313" key="5">
    <source>
        <dbReference type="EMBL" id="NKF23397.1"/>
    </source>
</evidence>
<dbReference type="CDD" id="cd02440">
    <property type="entry name" value="AdoMet_MTases"/>
    <property type="match status" value="1"/>
</dbReference>
<accession>A0A969WAJ2</accession>
<keyword evidence="1 5" id="KW-0489">Methyltransferase</keyword>
<proteinExistence type="predicted"/>
<organism evidence="5 6">
    <name type="scientific">Solimonas marina</name>
    <dbReference type="NCBI Taxonomy" id="2714601"/>
    <lineage>
        <taxon>Bacteria</taxon>
        <taxon>Pseudomonadati</taxon>
        <taxon>Pseudomonadota</taxon>
        <taxon>Gammaproteobacteria</taxon>
        <taxon>Nevskiales</taxon>
        <taxon>Nevskiaceae</taxon>
        <taxon>Solimonas</taxon>
    </lineage>
</organism>
<keyword evidence="2" id="KW-0808">Transferase</keyword>
<keyword evidence="6" id="KW-1185">Reference proteome</keyword>